<keyword evidence="3" id="KW-1185">Reference proteome</keyword>
<protein>
    <submittedName>
        <fullName evidence="1 2">Uncharacterized protein</fullName>
    </submittedName>
</protein>
<name>A0A2K1IJA3_PHYPA</name>
<organism evidence="1">
    <name type="scientific">Physcomitrium patens</name>
    <name type="common">Spreading-leaved earth moss</name>
    <name type="synonym">Physcomitrella patens</name>
    <dbReference type="NCBI Taxonomy" id="3218"/>
    <lineage>
        <taxon>Eukaryota</taxon>
        <taxon>Viridiplantae</taxon>
        <taxon>Streptophyta</taxon>
        <taxon>Embryophyta</taxon>
        <taxon>Bryophyta</taxon>
        <taxon>Bryophytina</taxon>
        <taxon>Bryopsida</taxon>
        <taxon>Funariidae</taxon>
        <taxon>Funariales</taxon>
        <taxon>Funariaceae</taxon>
        <taxon>Physcomitrium</taxon>
    </lineage>
</organism>
<evidence type="ECO:0000313" key="2">
    <source>
        <dbReference type="EnsemblPlants" id="PAC:32949644.CDS.1"/>
    </source>
</evidence>
<dbReference type="InParanoid" id="A0A2K1IJA3"/>
<reference evidence="1 3" key="2">
    <citation type="journal article" date="2018" name="Plant J.">
        <title>The Physcomitrella patens chromosome-scale assembly reveals moss genome structure and evolution.</title>
        <authorList>
            <person name="Lang D."/>
            <person name="Ullrich K.K."/>
            <person name="Murat F."/>
            <person name="Fuchs J."/>
            <person name="Jenkins J."/>
            <person name="Haas F.B."/>
            <person name="Piednoel M."/>
            <person name="Gundlach H."/>
            <person name="Van Bel M."/>
            <person name="Meyberg R."/>
            <person name="Vives C."/>
            <person name="Morata J."/>
            <person name="Symeonidi A."/>
            <person name="Hiss M."/>
            <person name="Muchero W."/>
            <person name="Kamisugi Y."/>
            <person name="Saleh O."/>
            <person name="Blanc G."/>
            <person name="Decker E.L."/>
            <person name="van Gessel N."/>
            <person name="Grimwood J."/>
            <person name="Hayes R.D."/>
            <person name="Graham S.W."/>
            <person name="Gunter L.E."/>
            <person name="McDaniel S.F."/>
            <person name="Hoernstein S.N.W."/>
            <person name="Larsson A."/>
            <person name="Li F.W."/>
            <person name="Perroud P.F."/>
            <person name="Phillips J."/>
            <person name="Ranjan P."/>
            <person name="Rokshar D.S."/>
            <person name="Rothfels C.J."/>
            <person name="Schneider L."/>
            <person name="Shu S."/>
            <person name="Stevenson D.W."/>
            <person name="Thummler F."/>
            <person name="Tillich M."/>
            <person name="Villarreal Aguilar J.C."/>
            <person name="Widiez T."/>
            <person name="Wong G.K."/>
            <person name="Wymore A."/>
            <person name="Zhang Y."/>
            <person name="Zimmer A.D."/>
            <person name="Quatrano R.S."/>
            <person name="Mayer K.F.X."/>
            <person name="Goodstein D."/>
            <person name="Casacuberta J.M."/>
            <person name="Vandepoele K."/>
            <person name="Reski R."/>
            <person name="Cuming A.C."/>
            <person name="Tuskan G.A."/>
            <person name="Maumus F."/>
            <person name="Salse J."/>
            <person name="Schmutz J."/>
            <person name="Rensing S.A."/>
        </authorList>
    </citation>
    <scope>NUCLEOTIDE SEQUENCE [LARGE SCALE GENOMIC DNA]</scope>
    <source>
        <strain evidence="2 3">cv. Gransden 2004</strain>
    </source>
</reference>
<dbReference type="EnsemblPlants" id="Pp3c23_13927V3.1">
    <property type="protein sequence ID" value="PAC:32949644.CDS.1"/>
    <property type="gene ID" value="Pp3c23_13927"/>
</dbReference>
<reference evidence="2" key="3">
    <citation type="submission" date="2020-12" db="UniProtKB">
        <authorList>
            <consortium name="EnsemblPlants"/>
        </authorList>
    </citation>
    <scope>IDENTIFICATION</scope>
</reference>
<dbReference type="Proteomes" id="UP000006727">
    <property type="component" value="Chromosome 23"/>
</dbReference>
<evidence type="ECO:0000313" key="1">
    <source>
        <dbReference type="EMBL" id="PNR29354.1"/>
    </source>
</evidence>
<reference evidence="1 3" key="1">
    <citation type="journal article" date="2008" name="Science">
        <title>The Physcomitrella genome reveals evolutionary insights into the conquest of land by plants.</title>
        <authorList>
            <person name="Rensing S."/>
            <person name="Lang D."/>
            <person name="Zimmer A."/>
            <person name="Terry A."/>
            <person name="Salamov A."/>
            <person name="Shapiro H."/>
            <person name="Nishiyama T."/>
            <person name="Perroud P.-F."/>
            <person name="Lindquist E."/>
            <person name="Kamisugi Y."/>
            <person name="Tanahashi T."/>
            <person name="Sakakibara K."/>
            <person name="Fujita T."/>
            <person name="Oishi K."/>
            <person name="Shin-I T."/>
            <person name="Kuroki Y."/>
            <person name="Toyoda A."/>
            <person name="Suzuki Y."/>
            <person name="Hashimoto A."/>
            <person name="Yamaguchi K."/>
            <person name="Sugano A."/>
            <person name="Kohara Y."/>
            <person name="Fujiyama A."/>
            <person name="Anterola A."/>
            <person name="Aoki S."/>
            <person name="Ashton N."/>
            <person name="Barbazuk W.B."/>
            <person name="Barker E."/>
            <person name="Bennetzen J."/>
            <person name="Bezanilla M."/>
            <person name="Blankenship R."/>
            <person name="Cho S.H."/>
            <person name="Dutcher S."/>
            <person name="Estelle M."/>
            <person name="Fawcett J.A."/>
            <person name="Gundlach H."/>
            <person name="Hanada K."/>
            <person name="Heyl A."/>
            <person name="Hicks K.A."/>
            <person name="Hugh J."/>
            <person name="Lohr M."/>
            <person name="Mayer K."/>
            <person name="Melkozernov A."/>
            <person name="Murata T."/>
            <person name="Nelson D."/>
            <person name="Pils B."/>
            <person name="Prigge M."/>
            <person name="Reiss B."/>
            <person name="Renner T."/>
            <person name="Rombauts S."/>
            <person name="Rushton P."/>
            <person name="Sanderfoot A."/>
            <person name="Schween G."/>
            <person name="Shiu S.-H."/>
            <person name="Stueber K."/>
            <person name="Theodoulou F.L."/>
            <person name="Tu H."/>
            <person name="Van de Peer Y."/>
            <person name="Verrier P.J."/>
            <person name="Waters E."/>
            <person name="Wood A."/>
            <person name="Yang L."/>
            <person name="Cove D."/>
            <person name="Cuming A."/>
            <person name="Hasebe M."/>
            <person name="Lucas S."/>
            <person name="Mishler D.B."/>
            <person name="Reski R."/>
            <person name="Grigoriev I."/>
            <person name="Quatrano R.S."/>
            <person name="Boore J.L."/>
        </authorList>
    </citation>
    <scope>NUCLEOTIDE SEQUENCE [LARGE SCALE GENOMIC DNA]</scope>
    <source>
        <strain evidence="2 3">cv. Gransden 2004</strain>
    </source>
</reference>
<dbReference type="AlphaFoldDB" id="A0A2K1IJA3"/>
<proteinExistence type="predicted"/>
<dbReference type="Gramene" id="Pp3c23_13927V3.1">
    <property type="protein sequence ID" value="PAC:32949644.CDS.1"/>
    <property type="gene ID" value="Pp3c23_13927"/>
</dbReference>
<evidence type="ECO:0000313" key="3">
    <source>
        <dbReference type="Proteomes" id="UP000006727"/>
    </source>
</evidence>
<dbReference type="EMBL" id="ABEU02000023">
    <property type="protein sequence ID" value="PNR29354.1"/>
    <property type="molecule type" value="Genomic_DNA"/>
</dbReference>
<sequence length="58" mass="6631">MQTTLVSRLNTKFRSIFNLTSRNDGISGMNASALLKQYFTSMSGNRYMSPQFILGFMR</sequence>
<gene>
    <name evidence="1" type="ORF">PHYPA_028047</name>
</gene>
<accession>A0A2K1IJA3</accession>